<feature type="transmembrane region" description="Helical" evidence="6">
    <location>
        <begin position="168"/>
        <end position="189"/>
    </location>
</feature>
<feature type="transmembrane region" description="Helical" evidence="6">
    <location>
        <begin position="78"/>
        <end position="95"/>
    </location>
</feature>
<feature type="transmembrane region" description="Helical" evidence="6">
    <location>
        <begin position="107"/>
        <end position="127"/>
    </location>
</feature>
<dbReference type="Pfam" id="PF07690">
    <property type="entry name" value="MFS_1"/>
    <property type="match status" value="1"/>
</dbReference>
<feature type="transmembrane region" description="Helical" evidence="6">
    <location>
        <begin position="251"/>
        <end position="275"/>
    </location>
</feature>
<evidence type="ECO:0000256" key="1">
    <source>
        <dbReference type="ARBA" id="ARBA00004141"/>
    </source>
</evidence>
<feature type="transmembrane region" description="Helical" evidence="6">
    <location>
        <begin position="343"/>
        <end position="365"/>
    </location>
</feature>
<feature type="domain" description="Major facilitator superfamily (MFS) profile" evidence="7">
    <location>
        <begin position="40"/>
        <end position="443"/>
    </location>
</feature>
<name>A0AAJ6QM51_9ACAR</name>
<dbReference type="KEGG" id="goe:100902393"/>
<protein>
    <submittedName>
        <fullName evidence="9">MFS-type transporter SLC18B1-like</fullName>
    </submittedName>
</protein>
<feature type="transmembrane region" description="Helical" evidence="6">
    <location>
        <begin position="418"/>
        <end position="440"/>
    </location>
</feature>
<dbReference type="Gene3D" id="1.20.1250.20">
    <property type="entry name" value="MFS general substrate transporter like domains"/>
    <property type="match status" value="1"/>
</dbReference>
<feature type="transmembrane region" description="Helical" evidence="6">
    <location>
        <begin position="385"/>
        <end position="406"/>
    </location>
</feature>
<dbReference type="InterPro" id="IPR036259">
    <property type="entry name" value="MFS_trans_sf"/>
</dbReference>
<evidence type="ECO:0000256" key="5">
    <source>
        <dbReference type="ARBA" id="ARBA00023136"/>
    </source>
</evidence>
<evidence type="ECO:0000256" key="6">
    <source>
        <dbReference type="SAM" id="Phobius"/>
    </source>
</evidence>
<dbReference type="AlphaFoldDB" id="A0AAJ6QM51"/>
<keyword evidence="2" id="KW-0813">Transport</keyword>
<gene>
    <name evidence="9" type="primary">LOC100902393</name>
</gene>
<evidence type="ECO:0000256" key="2">
    <source>
        <dbReference type="ARBA" id="ARBA00022448"/>
    </source>
</evidence>
<keyword evidence="5 6" id="KW-0472">Membrane</keyword>
<dbReference type="InterPro" id="IPR050930">
    <property type="entry name" value="MFS_Vesicular_Transporter"/>
</dbReference>
<dbReference type="InterPro" id="IPR020846">
    <property type="entry name" value="MFS_dom"/>
</dbReference>
<comment type="subcellular location">
    <subcellularLocation>
        <location evidence="1">Membrane</location>
        <topology evidence="1">Multi-pass membrane protein</topology>
    </subcellularLocation>
</comment>
<proteinExistence type="predicted"/>
<accession>A0AAJ6QM51</accession>
<evidence type="ECO:0000256" key="4">
    <source>
        <dbReference type="ARBA" id="ARBA00022989"/>
    </source>
</evidence>
<dbReference type="GO" id="GO:0016020">
    <property type="term" value="C:membrane"/>
    <property type="evidence" value="ECO:0007669"/>
    <property type="project" value="UniProtKB-SubCell"/>
</dbReference>
<organism evidence="8 9">
    <name type="scientific">Galendromus occidentalis</name>
    <name type="common">western predatory mite</name>
    <dbReference type="NCBI Taxonomy" id="34638"/>
    <lineage>
        <taxon>Eukaryota</taxon>
        <taxon>Metazoa</taxon>
        <taxon>Ecdysozoa</taxon>
        <taxon>Arthropoda</taxon>
        <taxon>Chelicerata</taxon>
        <taxon>Arachnida</taxon>
        <taxon>Acari</taxon>
        <taxon>Parasitiformes</taxon>
        <taxon>Mesostigmata</taxon>
        <taxon>Gamasina</taxon>
        <taxon>Phytoseioidea</taxon>
        <taxon>Phytoseiidae</taxon>
        <taxon>Typhlodrominae</taxon>
        <taxon>Galendromus</taxon>
    </lineage>
</organism>
<sequence length="469" mass="50657">MATLRRSSLIPAKKQLEEKSEDSIDVYDDGKSLSRDKLAAAFVCMLGCMIQCASLTVLQPFFPGVAQSRGNDVTEIGIVFSVYPFIGFISSPIIGKILSKDGSTKNMLIQGLLLDGIFICLMIPTTFLKSPAIFFLSTTAIRAVEALGYSMSLTCYYTLISTEFPDDICILIPLVETLFGLGVMLGPAIGELLYKIGGYYLPLMTLGIVTIFFAGVSYMLLPKWATKITICADKDEARSGMGTILRDPRALWSLLIVAAACTANGFNVTTLALYVKPFGLSTVMASVVYTTYGVFYAIFSFISGFLCKIIRDCRVMVISGALCHVVGMCLLGPLPFIPIKTSVRLIILGQALIGIGHGGIFNCAYIHFLRHSVDNLGFPDNDRTYALVAGLVSTAFFFGSFAGPIFGGVAMDTMGYKVGTLVMAGTVLSVTVPLTIYYVFDVLKPEILKPVGIRGMSFDLGQARRVSQA</sequence>
<dbReference type="GO" id="GO:0022857">
    <property type="term" value="F:transmembrane transporter activity"/>
    <property type="evidence" value="ECO:0007669"/>
    <property type="project" value="InterPro"/>
</dbReference>
<dbReference type="InterPro" id="IPR011701">
    <property type="entry name" value="MFS"/>
</dbReference>
<feature type="transmembrane region" description="Helical" evidence="6">
    <location>
        <begin position="133"/>
        <end position="156"/>
    </location>
</feature>
<dbReference type="PANTHER" id="PTHR23506">
    <property type="entry name" value="GH10249P"/>
    <property type="match status" value="1"/>
</dbReference>
<evidence type="ECO:0000313" key="8">
    <source>
        <dbReference type="Proteomes" id="UP000694867"/>
    </source>
</evidence>
<dbReference type="GeneID" id="100902393"/>
<evidence type="ECO:0000256" key="3">
    <source>
        <dbReference type="ARBA" id="ARBA00022692"/>
    </source>
</evidence>
<dbReference type="SUPFAM" id="SSF103473">
    <property type="entry name" value="MFS general substrate transporter"/>
    <property type="match status" value="1"/>
</dbReference>
<feature type="transmembrane region" description="Helical" evidence="6">
    <location>
        <begin position="287"/>
        <end position="307"/>
    </location>
</feature>
<dbReference type="Proteomes" id="UP000694867">
    <property type="component" value="Unplaced"/>
</dbReference>
<keyword evidence="3 6" id="KW-0812">Transmembrane</keyword>
<reference evidence="9" key="1">
    <citation type="submission" date="2025-08" db="UniProtKB">
        <authorList>
            <consortium name="RefSeq"/>
        </authorList>
    </citation>
    <scope>IDENTIFICATION</scope>
</reference>
<evidence type="ECO:0000313" key="9">
    <source>
        <dbReference type="RefSeq" id="XP_003739418.1"/>
    </source>
</evidence>
<dbReference type="PROSITE" id="PS50850">
    <property type="entry name" value="MFS"/>
    <property type="match status" value="1"/>
</dbReference>
<feature type="transmembrane region" description="Helical" evidence="6">
    <location>
        <begin position="314"/>
        <end position="337"/>
    </location>
</feature>
<evidence type="ECO:0000259" key="7">
    <source>
        <dbReference type="PROSITE" id="PS50850"/>
    </source>
</evidence>
<dbReference type="PANTHER" id="PTHR23506:SF26">
    <property type="entry name" value="MFS-TYPE TRANSPORTER SLC18B1"/>
    <property type="match status" value="1"/>
</dbReference>
<keyword evidence="8" id="KW-1185">Reference proteome</keyword>
<keyword evidence="4 6" id="KW-1133">Transmembrane helix</keyword>
<feature type="transmembrane region" description="Helical" evidence="6">
    <location>
        <begin position="38"/>
        <end position="58"/>
    </location>
</feature>
<dbReference type="RefSeq" id="XP_003739418.1">
    <property type="nucleotide sequence ID" value="XM_003739370.1"/>
</dbReference>
<feature type="transmembrane region" description="Helical" evidence="6">
    <location>
        <begin position="201"/>
        <end position="221"/>
    </location>
</feature>